<dbReference type="GO" id="GO:0005524">
    <property type="term" value="F:ATP binding"/>
    <property type="evidence" value="ECO:0007669"/>
    <property type="project" value="UniProtKB-KW"/>
</dbReference>
<dbReference type="Gene3D" id="3.60.20.10">
    <property type="entry name" value="Glutamine Phosphoribosylpyrophosphate, subunit 1, domain 1"/>
    <property type="match status" value="1"/>
</dbReference>
<proteinExistence type="predicted"/>
<dbReference type="KEGG" id="mmet:MCMEM_0896"/>
<dbReference type="Proteomes" id="UP000033048">
    <property type="component" value="Chromosome"/>
</dbReference>
<dbReference type="PANTHER" id="PTHR11772">
    <property type="entry name" value="ASPARAGINE SYNTHETASE"/>
    <property type="match status" value="1"/>
</dbReference>
<dbReference type="PATRIC" id="fig|1434104.5.peg.971"/>
<evidence type="ECO:0000313" key="5">
    <source>
        <dbReference type="EMBL" id="AKB84949.1"/>
    </source>
</evidence>
<evidence type="ECO:0000256" key="3">
    <source>
        <dbReference type="ARBA" id="ARBA00022840"/>
    </source>
</evidence>
<dbReference type="EMBL" id="CP009518">
    <property type="protein sequence ID" value="AKB84949.1"/>
    <property type="molecule type" value="Genomic_DNA"/>
</dbReference>
<evidence type="ECO:0000313" key="6">
    <source>
        <dbReference type="Proteomes" id="UP000033048"/>
    </source>
</evidence>
<dbReference type="SUPFAM" id="SSF56235">
    <property type="entry name" value="N-terminal nucleophile aminohydrolases (Ntn hydrolases)"/>
    <property type="match status" value="1"/>
</dbReference>
<dbReference type="InterPro" id="IPR001962">
    <property type="entry name" value="Asn_synthase"/>
</dbReference>
<dbReference type="InterPro" id="IPR014729">
    <property type="entry name" value="Rossmann-like_a/b/a_fold"/>
</dbReference>
<dbReference type="PANTHER" id="PTHR11772:SF2">
    <property type="entry name" value="ASPARAGINE SYNTHETASE [GLUTAMINE-HYDROLYZING]"/>
    <property type="match status" value="1"/>
</dbReference>
<dbReference type="Pfam" id="PF13537">
    <property type="entry name" value="GATase_7"/>
    <property type="match status" value="1"/>
</dbReference>
<dbReference type="GeneID" id="24893420"/>
<keyword evidence="3" id="KW-0067">ATP-binding</keyword>
<dbReference type="GO" id="GO:0005829">
    <property type="term" value="C:cytosol"/>
    <property type="evidence" value="ECO:0007669"/>
    <property type="project" value="TreeGrafter"/>
</dbReference>
<feature type="domain" description="Glutamine amidotransferase type-2" evidence="4">
    <location>
        <begin position="1"/>
        <end position="210"/>
    </location>
</feature>
<dbReference type="Gene3D" id="3.40.50.620">
    <property type="entry name" value="HUPs"/>
    <property type="match status" value="1"/>
</dbReference>
<evidence type="ECO:0000259" key="4">
    <source>
        <dbReference type="PROSITE" id="PS51278"/>
    </source>
</evidence>
<keyword evidence="6" id="KW-1185">Reference proteome</keyword>
<sequence>MGRIAGYFGTGNMGVDTAPIFREMEKRGKHDALIYTRDEIISFSSGSQLPELTDDDSMISFFDPSMAPSTTHLSVSGADITVACDVDLYKWDELCDTQDSIFSGTIDNGTDFMQLFLSDIFKRTNSEGSGISQTLAFLDSSLRKLWGVYAFACKANERIYLARDLIGVKPLWYDVSKGLAFASEKKFLEKAGYTEVKELSPRQILCYDLKDDTVTMHEREFLTTLPDVQGSEDEVRDELLALLRDAVSVRVPDENFGVMFSAGIDSTILASMCKEIAKEKGVSVTCYTVGLSGEVSSPDIVCAKRISEELGFDLKIHEIDLEAVEEYLKVVVPLIEDASVPKTGVAMTMYAASVAAKKEGINVLFAGAGADELFAGYNRYKRSDSINSDCLMDILEMHEVNTYRDDTVAAFTGVSLRLPYLDEKFVEYSLAIPEKFKMSDDMNKVVLRRVGEKIGLPKIITKRSKKAAQYGSRFDKALTKLAKRAGFDNKTEYINSFSGE</sequence>
<dbReference type="InterPro" id="IPR017932">
    <property type="entry name" value="GATase_2_dom"/>
</dbReference>
<dbReference type="OrthoDB" id="372052at2157"/>
<dbReference type="HOGENOM" id="CLU_014658_4_0_2"/>
<dbReference type="EC" id="6.3.5.4" evidence="5"/>
<dbReference type="AlphaFoldDB" id="A0A0E3WZQ7"/>
<organism evidence="5 6">
    <name type="scientific">Methanococcoides methylutens MM1</name>
    <dbReference type="NCBI Taxonomy" id="1434104"/>
    <lineage>
        <taxon>Archaea</taxon>
        <taxon>Methanobacteriati</taxon>
        <taxon>Methanobacteriota</taxon>
        <taxon>Stenosarchaea group</taxon>
        <taxon>Methanomicrobia</taxon>
        <taxon>Methanosarcinales</taxon>
        <taxon>Methanosarcinaceae</taxon>
        <taxon>Methanococcoides</taxon>
    </lineage>
</organism>
<dbReference type="STRING" id="1434104.MCMEM_0896"/>
<evidence type="ECO:0000256" key="2">
    <source>
        <dbReference type="ARBA" id="ARBA00022741"/>
    </source>
</evidence>
<accession>A0A0E3WZQ7</accession>
<reference evidence="5 6" key="1">
    <citation type="submission" date="2014-07" db="EMBL/GenBank/DDBJ databases">
        <title>Methanogenic archaea and the global carbon cycle.</title>
        <authorList>
            <person name="Henriksen J.R."/>
            <person name="Luke J."/>
            <person name="Reinhart S."/>
            <person name="Benedict M.N."/>
            <person name="Youngblut N.D."/>
            <person name="Metcalf M.E."/>
            <person name="Whitaker R.J."/>
            <person name="Metcalf W.W."/>
        </authorList>
    </citation>
    <scope>NUCLEOTIDE SEQUENCE [LARGE SCALE GENOMIC DNA]</scope>
    <source>
        <strain evidence="5 6">MM1</strain>
    </source>
</reference>
<keyword evidence="2" id="KW-0547">Nucleotide-binding</keyword>
<dbReference type="Pfam" id="PF00733">
    <property type="entry name" value="Asn_synthase"/>
    <property type="match status" value="1"/>
</dbReference>
<dbReference type="CDD" id="cd01991">
    <property type="entry name" value="Asn_synthase_B_C"/>
    <property type="match status" value="1"/>
</dbReference>
<dbReference type="SUPFAM" id="SSF52402">
    <property type="entry name" value="Adenine nucleotide alpha hydrolases-like"/>
    <property type="match status" value="1"/>
</dbReference>
<dbReference type="GO" id="GO:0006529">
    <property type="term" value="P:asparagine biosynthetic process"/>
    <property type="evidence" value="ECO:0007669"/>
    <property type="project" value="InterPro"/>
</dbReference>
<name>A0A0E3WZQ7_METMT</name>
<keyword evidence="1 5" id="KW-0436">Ligase</keyword>
<dbReference type="InterPro" id="IPR050795">
    <property type="entry name" value="Asn_Synthetase"/>
</dbReference>
<dbReference type="PROSITE" id="PS51278">
    <property type="entry name" value="GATASE_TYPE_2"/>
    <property type="match status" value="1"/>
</dbReference>
<gene>
    <name evidence="5" type="ORF">MCMEM_0896</name>
</gene>
<dbReference type="GO" id="GO:0004066">
    <property type="term" value="F:asparagine synthase (glutamine-hydrolyzing) activity"/>
    <property type="evidence" value="ECO:0007669"/>
    <property type="project" value="UniProtKB-EC"/>
</dbReference>
<protein>
    <submittedName>
        <fullName evidence="5">Asparagine synthetase (Glutamine-hydrolyzing)</fullName>
        <ecNumber evidence="5">6.3.5.4</ecNumber>
    </submittedName>
</protein>
<evidence type="ECO:0000256" key="1">
    <source>
        <dbReference type="ARBA" id="ARBA00022598"/>
    </source>
</evidence>
<dbReference type="RefSeq" id="WP_048205097.1">
    <property type="nucleotide sequence ID" value="NZ_CP009518.1"/>
</dbReference>
<dbReference type="InterPro" id="IPR029055">
    <property type="entry name" value="Ntn_hydrolases_N"/>
</dbReference>